<dbReference type="InterPro" id="IPR036178">
    <property type="entry name" value="Formintransfe-cycloase-like_sf"/>
</dbReference>
<dbReference type="SUPFAM" id="SSF101262">
    <property type="entry name" value="Methenyltetrahydrofolate cyclohydrolase-like"/>
    <property type="match status" value="1"/>
</dbReference>
<keyword evidence="2" id="KW-0808">Transferase</keyword>
<dbReference type="AlphaFoldDB" id="F2BXA9"/>
<gene>
    <name evidence="2" type="ORF">HMPREF9083_0789</name>
</gene>
<dbReference type="GO" id="GO:0016740">
    <property type="term" value="F:transferase activity"/>
    <property type="evidence" value="ECO:0007669"/>
    <property type="project" value="UniProtKB-KW"/>
</dbReference>
<feature type="domain" description="Cyclodeaminase/cyclohydrolase" evidence="1">
    <location>
        <begin position="22"/>
        <end position="200"/>
    </location>
</feature>
<reference evidence="2 3" key="1">
    <citation type="submission" date="2011-02" db="EMBL/GenBank/DDBJ databases">
        <authorList>
            <person name="Muzny D."/>
            <person name="Qin X."/>
            <person name="Deng J."/>
            <person name="Jiang H."/>
            <person name="Liu Y."/>
            <person name="Qu J."/>
            <person name="Song X.-Z."/>
            <person name="Zhang L."/>
            <person name="Thornton R."/>
            <person name="Coyle M."/>
            <person name="Francisco L."/>
            <person name="Jackson L."/>
            <person name="Javaid M."/>
            <person name="Korchina V."/>
            <person name="Kovar C."/>
            <person name="Mata R."/>
            <person name="Mathew T."/>
            <person name="Ngo R."/>
            <person name="Nguyen L."/>
            <person name="Nguyen N."/>
            <person name="Okwuonu G."/>
            <person name="Ongeri F."/>
            <person name="Pham C."/>
            <person name="Simmons D."/>
            <person name="Wilczek-Boney K."/>
            <person name="Hale W."/>
            <person name="Jakkamsetti A."/>
            <person name="Pham P."/>
            <person name="Ruth R."/>
            <person name="San Lucas F."/>
            <person name="Warren J."/>
            <person name="Zhang J."/>
            <person name="Zhao Z."/>
            <person name="Zhou C."/>
            <person name="Zhu D."/>
            <person name="Lee S."/>
            <person name="Bess C."/>
            <person name="Blankenburg K."/>
            <person name="Forbes L."/>
            <person name="Fu Q."/>
            <person name="Gubbala S."/>
            <person name="Hirani K."/>
            <person name="Jayaseelan J.C."/>
            <person name="Lara F."/>
            <person name="Munidasa M."/>
            <person name="Palculict T."/>
            <person name="Patil S."/>
            <person name="Pu L.-L."/>
            <person name="Saada N."/>
            <person name="Tang L."/>
            <person name="Weissenberger G."/>
            <person name="Zhu Y."/>
            <person name="Hemphill L."/>
            <person name="Shang Y."/>
            <person name="Youmans B."/>
            <person name="Ayvaz T."/>
            <person name="Ross M."/>
            <person name="Santibanez J."/>
            <person name="Aqrawi P."/>
            <person name="Gross S."/>
            <person name="Joshi V."/>
            <person name="Fowler G."/>
            <person name="Nazareth L."/>
            <person name="Reid J."/>
            <person name="Worley K."/>
            <person name="Petrosino J."/>
            <person name="Highlander S."/>
            <person name="Gibbs R."/>
        </authorList>
    </citation>
    <scope>NUCLEOTIDE SEQUENCE [LARGE SCALE GENOMIC DNA]</scope>
    <source>
        <strain evidence="2 3">DSM 19965</strain>
    </source>
</reference>
<proteinExistence type="predicted"/>
<dbReference type="STRING" id="888062.HMPREF9083_0789"/>
<dbReference type="Proteomes" id="UP000003503">
    <property type="component" value="Unassembled WGS sequence"/>
</dbReference>
<dbReference type="InterPro" id="IPR007044">
    <property type="entry name" value="Cyclodeamin/CycHdrlase"/>
</dbReference>
<evidence type="ECO:0000313" key="2">
    <source>
        <dbReference type="EMBL" id="EGF13666.1"/>
    </source>
</evidence>
<evidence type="ECO:0000313" key="3">
    <source>
        <dbReference type="Proteomes" id="UP000003503"/>
    </source>
</evidence>
<dbReference type="Gene3D" id="1.20.120.680">
    <property type="entry name" value="Formiminotetrahydrofolate cyclodeaminase monomer, up-and-down helical bundle"/>
    <property type="match status" value="1"/>
</dbReference>
<dbReference type="HOGENOM" id="CLU_088419_0_1_9"/>
<protein>
    <submittedName>
        <fullName evidence="2">Formiminotransferase-cyclodeaminase superfamily protein</fullName>
    </submittedName>
</protein>
<dbReference type="eggNOG" id="COG3404">
    <property type="taxonomic scope" value="Bacteria"/>
</dbReference>
<keyword evidence="3" id="KW-1185">Reference proteome</keyword>
<accession>F2BXA9</accession>
<evidence type="ECO:0000259" key="1">
    <source>
        <dbReference type="Pfam" id="PF04961"/>
    </source>
</evidence>
<name>F2BXA9_9FIRM</name>
<dbReference type="Pfam" id="PF04961">
    <property type="entry name" value="FTCD_C"/>
    <property type="match status" value="1"/>
</dbReference>
<dbReference type="EMBL" id="AFBB01000016">
    <property type="protein sequence ID" value="EGF13666.1"/>
    <property type="molecule type" value="Genomic_DNA"/>
</dbReference>
<organism evidence="2 3">
    <name type="scientific">Dialister micraerophilus DSM 19965</name>
    <dbReference type="NCBI Taxonomy" id="888062"/>
    <lineage>
        <taxon>Bacteria</taxon>
        <taxon>Bacillati</taxon>
        <taxon>Bacillota</taxon>
        <taxon>Negativicutes</taxon>
        <taxon>Veillonellales</taxon>
        <taxon>Veillonellaceae</taxon>
        <taxon>Dialister</taxon>
    </lineage>
</organism>
<comment type="caution">
    <text evidence="2">The sequence shown here is derived from an EMBL/GenBank/DDBJ whole genome shotgun (WGS) entry which is preliminary data.</text>
</comment>
<sequence length="219" mass="24015">MYNNMYIKFGGTMSTFLFRNRSINDFLDVLASPASVPGGGAVAGLQGAQACALAEMVCNFTLTNKKYASIESDVREVLAKLFSARNEFLSLMDKDSEGFSKLMEILQKPKESFPSPSERTKVLDDAFKLSAAAPTAMSKLCASLVPCFVFILEKGNKNLISDALVACKALTACFFSSLENIRANVSYVKDKAYVEDVESVLKSRVSDMSILEDTLKRYV</sequence>